<dbReference type="InterPro" id="IPR025336">
    <property type="entry name" value="SCO4226-like"/>
</dbReference>
<reference evidence="1" key="1">
    <citation type="submission" date="2020-05" db="EMBL/GenBank/DDBJ databases">
        <authorList>
            <person name="Chiriac C."/>
            <person name="Salcher M."/>
            <person name="Ghai R."/>
            <person name="Kavagutti S V."/>
        </authorList>
    </citation>
    <scope>NUCLEOTIDE SEQUENCE</scope>
</reference>
<dbReference type="Pfam" id="PF14026">
    <property type="entry name" value="SCO4226-like"/>
    <property type="match status" value="1"/>
</dbReference>
<name>A0A6J6FJ84_9ZZZZ</name>
<dbReference type="AlphaFoldDB" id="A0A6J6FJ84"/>
<accession>A0A6J6FJ84</accession>
<dbReference type="EMBL" id="CAEZSR010000198">
    <property type="protein sequence ID" value="CAB4587054.1"/>
    <property type="molecule type" value="Genomic_DNA"/>
</dbReference>
<protein>
    <submittedName>
        <fullName evidence="1">Unannotated protein</fullName>
    </submittedName>
</protein>
<proteinExistence type="predicted"/>
<gene>
    <name evidence="1" type="ORF">UFOPK1493_03500</name>
</gene>
<sequence>MRVTIAPMDVYVIERFLVGWTAAEMDDLVDRCVRASAEFARRGVQHLTSIVMPGDETCLSVFTGPDTTAVLEANAELGLRVDRIQLGAVRDERAAS</sequence>
<evidence type="ECO:0000313" key="1">
    <source>
        <dbReference type="EMBL" id="CAB4587054.1"/>
    </source>
</evidence>
<organism evidence="1">
    <name type="scientific">freshwater metagenome</name>
    <dbReference type="NCBI Taxonomy" id="449393"/>
    <lineage>
        <taxon>unclassified sequences</taxon>
        <taxon>metagenomes</taxon>
        <taxon>ecological metagenomes</taxon>
    </lineage>
</organism>